<feature type="region of interest" description="Disordered" evidence="1">
    <location>
        <begin position="273"/>
        <end position="351"/>
    </location>
</feature>
<evidence type="ECO:0000313" key="2">
    <source>
        <dbReference type="EMBL" id="CAE1246137.1"/>
    </source>
</evidence>
<reference evidence="2" key="1">
    <citation type="submission" date="2021-01" db="EMBL/GenBank/DDBJ databases">
        <authorList>
            <person name="Li R."/>
            <person name="Bekaert M."/>
        </authorList>
    </citation>
    <scope>NUCLEOTIDE SEQUENCE</scope>
    <source>
        <strain evidence="2">Farmed</strain>
    </source>
</reference>
<protein>
    <submittedName>
        <fullName evidence="2">Uncharacterized protein</fullName>
    </submittedName>
</protein>
<accession>A0A812BQJ9</accession>
<keyword evidence="3" id="KW-1185">Reference proteome</keyword>
<dbReference type="OrthoDB" id="10663726at2759"/>
<dbReference type="AlphaFoldDB" id="A0A812BQJ9"/>
<feature type="region of interest" description="Disordered" evidence="1">
    <location>
        <begin position="227"/>
        <end position="253"/>
    </location>
</feature>
<feature type="compositionally biased region" description="Basic residues" evidence="1">
    <location>
        <begin position="290"/>
        <end position="310"/>
    </location>
</feature>
<dbReference type="Proteomes" id="UP000597762">
    <property type="component" value="Unassembled WGS sequence"/>
</dbReference>
<feature type="compositionally biased region" description="Basic and acidic residues" evidence="1">
    <location>
        <begin position="227"/>
        <end position="248"/>
    </location>
</feature>
<name>A0A812BQJ9_ACAPH</name>
<sequence>MPFSASRPDRAPRQGISRPQCAFEVSMLTESCNSRQFSRLVVFFIDGRAELKKVCEEKQGGRVVARATDTVAVHSRLAPRQPPQFCRDIDGGVDRTRDHVDVGGRRRLVGGIRLAIVAGGGDSAPRIARAPVSRREQKIFFCRTSREEEQHQQQQTQGGEAVHATVARTFLLAGCRETSASFPPTLFRRRITCYPRPTSRDGGLLTAIHACYESRPTSRLPKVLRGESELDGVSKKNGHDDDMRRRVIDNFPSAGSPTETLLRLLLPLNDRVRSSSPGIERQGEYDTSVKRRRRPQPLRHVHAARRRRRPDPRTSPDRSIGSSDGRCVQRAGTCSTRAVDPHLPGIPRSRGFFTGPDLYHGRWLRGFQILSGHQEWSLRLNLTQHGKTHPVRTPVGLTDR</sequence>
<evidence type="ECO:0000313" key="3">
    <source>
        <dbReference type="Proteomes" id="UP000597762"/>
    </source>
</evidence>
<dbReference type="EMBL" id="CAHIKZ030000946">
    <property type="protein sequence ID" value="CAE1246137.1"/>
    <property type="molecule type" value="Genomic_DNA"/>
</dbReference>
<organism evidence="2 3">
    <name type="scientific">Acanthosepion pharaonis</name>
    <name type="common">Pharaoh cuttlefish</name>
    <name type="synonym">Sepia pharaonis</name>
    <dbReference type="NCBI Taxonomy" id="158019"/>
    <lineage>
        <taxon>Eukaryota</taxon>
        <taxon>Metazoa</taxon>
        <taxon>Spiralia</taxon>
        <taxon>Lophotrochozoa</taxon>
        <taxon>Mollusca</taxon>
        <taxon>Cephalopoda</taxon>
        <taxon>Coleoidea</taxon>
        <taxon>Decapodiformes</taxon>
        <taxon>Sepiida</taxon>
        <taxon>Sepiina</taxon>
        <taxon>Sepiidae</taxon>
        <taxon>Acanthosepion</taxon>
    </lineage>
</organism>
<proteinExistence type="predicted"/>
<gene>
    <name evidence="2" type="ORF">SPHA_25044</name>
</gene>
<comment type="caution">
    <text evidence="2">The sequence shown here is derived from an EMBL/GenBank/DDBJ whole genome shotgun (WGS) entry which is preliminary data.</text>
</comment>
<evidence type="ECO:0000256" key="1">
    <source>
        <dbReference type="SAM" id="MobiDB-lite"/>
    </source>
</evidence>